<proteinExistence type="predicted"/>
<feature type="compositionally biased region" description="Low complexity" evidence="1">
    <location>
        <begin position="94"/>
        <end position="108"/>
    </location>
</feature>
<accession>A0A7D8YUI9</accession>
<feature type="region of interest" description="Disordered" evidence="1">
    <location>
        <begin position="93"/>
        <end position="118"/>
    </location>
</feature>
<dbReference type="OrthoDB" id="5367448at2759"/>
<comment type="caution">
    <text evidence="2">The sequence shown here is derived from an EMBL/GenBank/DDBJ whole genome shotgun (WGS) entry which is preliminary data.</text>
</comment>
<protein>
    <submittedName>
        <fullName evidence="2">Uncharacterized protein</fullName>
    </submittedName>
</protein>
<keyword evidence="3" id="KW-1185">Reference proteome</keyword>
<evidence type="ECO:0000313" key="3">
    <source>
        <dbReference type="Proteomes" id="UP000481288"/>
    </source>
</evidence>
<dbReference type="AlphaFoldDB" id="A0A7D8YUI9"/>
<gene>
    <name evidence="2" type="ORF">LCER1_G002797</name>
</gene>
<organism evidence="2 3">
    <name type="scientific">Lachnellula cervina</name>
    <dbReference type="NCBI Taxonomy" id="1316786"/>
    <lineage>
        <taxon>Eukaryota</taxon>
        <taxon>Fungi</taxon>
        <taxon>Dikarya</taxon>
        <taxon>Ascomycota</taxon>
        <taxon>Pezizomycotina</taxon>
        <taxon>Leotiomycetes</taxon>
        <taxon>Helotiales</taxon>
        <taxon>Lachnaceae</taxon>
        <taxon>Lachnellula</taxon>
    </lineage>
</organism>
<feature type="region of interest" description="Disordered" evidence="1">
    <location>
        <begin position="185"/>
        <end position="207"/>
    </location>
</feature>
<evidence type="ECO:0000256" key="1">
    <source>
        <dbReference type="SAM" id="MobiDB-lite"/>
    </source>
</evidence>
<sequence>MAFRSPSALNLASRTVHVKIYPTVRSFAERREVLRVLEQFGEVAMFRSFKYHPSTPVPNAFLTLFSTQTAAAEALDQSPIRYSLMALSSEPDAASRSPLASTSTSTSTAEEKPSPENEKVFELHISTTIFDHDKYLNSPATNPLHGPYQPASPATSYIASSLDEVIPPSLWAAGLKDWETDGFRLTARDRGTPTPDSEARPEQGQGHMRTGIEWKVSQRERKRQGMAVPEIMKGLRPMKEAYEKREQVMNDASFAKRMEKTWKY</sequence>
<reference evidence="2 3" key="1">
    <citation type="submission" date="2018-05" db="EMBL/GenBank/DDBJ databases">
        <title>Whole genome sequencing for identification of molecular markers to develop diagnostic detection tools for the regulated plant pathogen Lachnellula willkommii.</title>
        <authorList>
            <person name="Giroux E."/>
            <person name="Bilodeau G."/>
        </authorList>
    </citation>
    <scope>NUCLEOTIDE SEQUENCE [LARGE SCALE GENOMIC DNA]</scope>
    <source>
        <strain evidence="2 3">CBS 625.97</strain>
    </source>
</reference>
<feature type="compositionally biased region" description="Basic and acidic residues" evidence="1">
    <location>
        <begin position="109"/>
        <end position="118"/>
    </location>
</feature>
<feature type="compositionally biased region" description="Basic and acidic residues" evidence="1">
    <location>
        <begin position="185"/>
        <end position="201"/>
    </location>
</feature>
<name>A0A7D8YUI9_9HELO</name>
<dbReference type="EMBL" id="QGMG01000058">
    <property type="protein sequence ID" value="TVY58093.1"/>
    <property type="molecule type" value="Genomic_DNA"/>
</dbReference>
<evidence type="ECO:0000313" key="2">
    <source>
        <dbReference type="EMBL" id="TVY58093.1"/>
    </source>
</evidence>
<dbReference type="Proteomes" id="UP000481288">
    <property type="component" value="Unassembled WGS sequence"/>
</dbReference>